<dbReference type="GO" id="GO:0015074">
    <property type="term" value="P:DNA integration"/>
    <property type="evidence" value="ECO:0007669"/>
    <property type="project" value="InterPro"/>
</dbReference>
<dbReference type="PANTHER" id="PTHR35004">
    <property type="entry name" value="TRANSPOSASE RV3428C-RELATED"/>
    <property type="match status" value="1"/>
</dbReference>
<sequence>MKYKTETVIEAIRLKEAGVTTSAISKKLLAPTSTINEWLKKAKQNNLTAENLRTLSEQDIEEILRPRSWFRQNVFLPDYEDLLVKASAPKMTVQNVYSQYLASVPEGCEPISKATFYRELKRTKQLASKELQDVCLLNSFTPGHMCMIDYSGDGVCWKNKNDGSVQTAQIFVGVLCYSGLIFCTATNGQTREDWLAGITKMFHYFDGVTDETWLDNSTPLVKNADKYDPDLATEFSNFCDYYNTLGYAVEPGKSRHKALVENAVKQFQDRILNHLNKRSFFSIEEINSAIEPLLAQLNNAELTERPGSSRFSRYKAEERNLLRPLPLIEYSAHSKVMSRKVRPNNQIRLGNVRYNVPWGYVGKELLVKVDTHTKEISFIDPSDGEILTTTKIRNPSEGPEPQRKDLIPQDLKYLVENKEELLDRIRVQLGDKAWEVAKRLAKPNNSMAVRHLKGFLSMSKKYEKDFMDKVYGELLKKAIISFRGFRDALQKVEQTEGIRYKKKRLKHGTTLDVIDCRSVRGAEYYKDRFNH</sequence>
<evidence type="ECO:0000313" key="2">
    <source>
        <dbReference type="Proteomes" id="UP000462362"/>
    </source>
</evidence>
<dbReference type="NCBIfam" id="NF033546">
    <property type="entry name" value="transpos_IS21"/>
    <property type="match status" value="1"/>
</dbReference>
<protein>
    <submittedName>
        <fullName evidence="1">IS21 family transposase</fullName>
    </submittedName>
</protein>
<dbReference type="PANTHER" id="PTHR35004:SF8">
    <property type="entry name" value="TRANSPOSASE RV3428C-RELATED"/>
    <property type="match status" value="1"/>
</dbReference>
<dbReference type="PROSITE" id="PS50994">
    <property type="entry name" value="INTEGRASE"/>
    <property type="match status" value="1"/>
</dbReference>
<evidence type="ECO:0000313" key="1">
    <source>
        <dbReference type="EMBL" id="MTU43101.1"/>
    </source>
</evidence>
<accession>A0A6I3S4L5</accession>
<gene>
    <name evidence="1" type="ORF">GMD42_05595</name>
</gene>
<dbReference type="InterPro" id="IPR036397">
    <property type="entry name" value="RNaseH_sf"/>
</dbReference>
<proteinExistence type="predicted"/>
<dbReference type="EMBL" id="WNCL01000012">
    <property type="protein sequence ID" value="MTU43101.1"/>
    <property type="molecule type" value="Genomic_DNA"/>
</dbReference>
<dbReference type="InterPro" id="IPR001584">
    <property type="entry name" value="Integrase_cat-core"/>
</dbReference>
<dbReference type="RefSeq" id="WP_149879707.1">
    <property type="nucleotide sequence ID" value="NZ_WNCA01000022.1"/>
</dbReference>
<name>A0A6I3S4L5_9BURK</name>
<dbReference type="Proteomes" id="UP000462362">
    <property type="component" value="Unassembled WGS sequence"/>
</dbReference>
<comment type="caution">
    <text evidence="1">The sequence shown here is derived from an EMBL/GenBank/DDBJ whole genome shotgun (WGS) entry which is preliminary data.</text>
</comment>
<dbReference type="GO" id="GO:0003676">
    <property type="term" value="F:nucleic acid binding"/>
    <property type="evidence" value="ECO:0007669"/>
    <property type="project" value="InterPro"/>
</dbReference>
<organism evidence="1 2">
    <name type="scientific">Parasutterella excrementihominis</name>
    <dbReference type="NCBI Taxonomy" id="487175"/>
    <lineage>
        <taxon>Bacteria</taxon>
        <taxon>Pseudomonadati</taxon>
        <taxon>Pseudomonadota</taxon>
        <taxon>Betaproteobacteria</taxon>
        <taxon>Burkholderiales</taxon>
        <taxon>Sutterellaceae</taxon>
        <taxon>Parasutterella</taxon>
    </lineage>
</organism>
<reference evidence="1 2" key="1">
    <citation type="journal article" date="2019" name="Nat. Med.">
        <title>A library of human gut bacterial isolates paired with longitudinal multiomics data enables mechanistic microbiome research.</title>
        <authorList>
            <person name="Poyet M."/>
            <person name="Groussin M."/>
            <person name="Gibbons S.M."/>
            <person name="Avila-Pacheco J."/>
            <person name="Jiang X."/>
            <person name="Kearney S.M."/>
            <person name="Perrotta A.R."/>
            <person name="Berdy B."/>
            <person name="Zhao S."/>
            <person name="Lieberman T.D."/>
            <person name="Swanson P.K."/>
            <person name="Smith M."/>
            <person name="Roesemann S."/>
            <person name="Alexander J.E."/>
            <person name="Rich S.A."/>
            <person name="Livny J."/>
            <person name="Vlamakis H."/>
            <person name="Clish C."/>
            <person name="Bullock K."/>
            <person name="Deik A."/>
            <person name="Scott J."/>
            <person name="Pierce K.A."/>
            <person name="Xavier R.J."/>
            <person name="Alm E.J."/>
        </authorList>
    </citation>
    <scope>NUCLEOTIDE SEQUENCE [LARGE SCALE GENOMIC DNA]</scope>
    <source>
        <strain evidence="1 2">BIOML-A2</strain>
    </source>
</reference>
<dbReference type="AlphaFoldDB" id="A0A6I3S4L5"/>
<dbReference type="Gene3D" id="3.30.420.10">
    <property type="entry name" value="Ribonuclease H-like superfamily/Ribonuclease H"/>
    <property type="match status" value="1"/>
</dbReference>